<dbReference type="AlphaFoldDB" id="A0AAY4E9S9"/>
<proteinExistence type="predicted"/>
<keyword evidence="2" id="KW-1185">Reference proteome</keyword>
<reference evidence="1" key="3">
    <citation type="submission" date="2025-09" db="UniProtKB">
        <authorList>
            <consortium name="Ensembl"/>
        </authorList>
    </citation>
    <scope>IDENTIFICATION</scope>
</reference>
<evidence type="ECO:0000313" key="2">
    <source>
        <dbReference type="Proteomes" id="UP000694580"/>
    </source>
</evidence>
<accession>A0AAY4E9S9</accession>
<organism evidence="1 2">
    <name type="scientific">Denticeps clupeoides</name>
    <name type="common">denticle herring</name>
    <dbReference type="NCBI Taxonomy" id="299321"/>
    <lineage>
        <taxon>Eukaryota</taxon>
        <taxon>Metazoa</taxon>
        <taxon>Chordata</taxon>
        <taxon>Craniata</taxon>
        <taxon>Vertebrata</taxon>
        <taxon>Euteleostomi</taxon>
        <taxon>Actinopterygii</taxon>
        <taxon>Neopterygii</taxon>
        <taxon>Teleostei</taxon>
        <taxon>Clupei</taxon>
        <taxon>Clupeiformes</taxon>
        <taxon>Denticipitoidei</taxon>
        <taxon>Denticipitidae</taxon>
        <taxon>Denticeps</taxon>
    </lineage>
</organism>
<name>A0AAY4E9S9_9TELE</name>
<evidence type="ECO:0000313" key="1">
    <source>
        <dbReference type="Ensembl" id="ENSDCDP00010054069.1"/>
    </source>
</evidence>
<protein>
    <submittedName>
        <fullName evidence="1">Uncharacterized protein</fullName>
    </submittedName>
</protein>
<dbReference type="Ensembl" id="ENSDCDT00010064605.1">
    <property type="protein sequence ID" value="ENSDCDP00010054069.1"/>
    <property type="gene ID" value="ENSDCDG00010031287.1"/>
</dbReference>
<reference evidence="1" key="2">
    <citation type="submission" date="2025-08" db="UniProtKB">
        <authorList>
            <consortium name="Ensembl"/>
        </authorList>
    </citation>
    <scope>IDENTIFICATION</scope>
</reference>
<dbReference type="Proteomes" id="UP000694580">
    <property type="component" value="Chromosome 18"/>
</dbReference>
<reference evidence="1 2" key="1">
    <citation type="submission" date="2020-06" db="EMBL/GenBank/DDBJ databases">
        <authorList>
            <consortium name="Wellcome Sanger Institute Data Sharing"/>
        </authorList>
    </citation>
    <scope>NUCLEOTIDE SEQUENCE [LARGE SCALE GENOMIC DNA]</scope>
</reference>
<sequence>MRSNDSRSASGWDMFLKTWQELVVAELTPEHHRSEKSHLSFTTHMFTETLFSRHQEGVLLPAAHCSQLQVLTTVPPASHTSAEKPPSSVASWW</sequence>